<evidence type="ECO:0000313" key="4">
    <source>
        <dbReference type="EMBL" id="OUE18376.1"/>
    </source>
</evidence>
<dbReference type="PANTHER" id="PTHR21180:SF32">
    <property type="entry name" value="ENDONUCLEASE_EXONUCLEASE_PHOSPHATASE FAMILY DOMAIN-CONTAINING PROTEIN 1"/>
    <property type="match status" value="1"/>
</dbReference>
<keyword evidence="2" id="KW-1133">Transmembrane helix</keyword>
<dbReference type="SUPFAM" id="SSF47781">
    <property type="entry name" value="RuvA domain 2-like"/>
    <property type="match status" value="1"/>
</dbReference>
<dbReference type="AlphaFoldDB" id="A0A251Y269"/>
<comment type="caution">
    <text evidence="4">The sequence shown here is derived from an EMBL/GenBank/DDBJ whole genome shotgun (WGS) entry which is preliminary data.</text>
</comment>
<feature type="region of interest" description="Disordered" evidence="1">
    <location>
        <begin position="291"/>
        <end position="321"/>
    </location>
</feature>
<dbReference type="Gene3D" id="1.10.150.320">
    <property type="entry name" value="Photosystem II 12 kDa extrinsic protein"/>
    <property type="match status" value="1"/>
</dbReference>
<reference evidence="4 5" key="1">
    <citation type="submission" date="2016-08" db="EMBL/GenBank/DDBJ databases">
        <title>Genome sequence of Clavibacter michiganensis spp strain CFBP8017.</title>
        <authorList>
            <person name="Thapa S.P."/>
            <person name="Coaker G."/>
            <person name="Jacques M.-A."/>
        </authorList>
    </citation>
    <scope>NUCLEOTIDE SEQUENCE [LARGE SCALE GENOMIC DNA]</scope>
    <source>
        <strain evidence="4">CFBP8017</strain>
    </source>
</reference>
<dbReference type="Pfam" id="PF12836">
    <property type="entry name" value="HHH_3"/>
    <property type="match status" value="1"/>
</dbReference>
<dbReference type="InterPro" id="IPR010994">
    <property type="entry name" value="RuvA_2-like"/>
</dbReference>
<keyword evidence="2" id="KW-0472">Membrane</keyword>
<dbReference type="Proteomes" id="UP000195011">
    <property type="component" value="Unassembled WGS sequence"/>
</dbReference>
<feature type="compositionally biased region" description="Low complexity" evidence="1">
    <location>
        <begin position="208"/>
        <end position="225"/>
    </location>
</feature>
<feature type="region of interest" description="Disordered" evidence="1">
    <location>
        <begin position="147"/>
        <end position="225"/>
    </location>
</feature>
<dbReference type="InterPro" id="IPR019554">
    <property type="entry name" value="Soluble_ligand-bd"/>
</dbReference>
<keyword evidence="2" id="KW-0812">Transmembrane</keyword>
<dbReference type="InterPro" id="IPR051675">
    <property type="entry name" value="Endo/Exo/Phosphatase_dom_1"/>
</dbReference>
<feature type="compositionally biased region" description="Low complexity" evidence="1">
    <location>
        <begin position="171"/>
        <end position="183"/>
    </location>
</feature>
<accession>A0A251Y269</accession>
<evidence type="ECO:0000259" key="3">
    <source>
        <dbReference type="Pfam" id="PF10531"/>
    </source>
</evidence>
<dbReference type="Gene3D" id="3.10.560.10">
    <property type="entry name" value="Outer membrane lipoprotein wza domain like"/>
    <property type="match status" value="1"/>
</dbReference>
<dbReference type="Pfam" id="PF10531">
    <property type="entry name" value="SLBB"/>
    <property type="match status" value="1"/>
</dbReference>
<feature type="compositionally biased region" description="Gly residues" evidence="1">
    <location>
        <begin position="192"/>
        <end position="207"/>
    </location>
</feature>
<proteinExistence type="predicted"/>
<evidence type="ECO:0000313" key="5">
    <source>
        <dbReference type="Proteomes" id="UP000195011"/>
    </source>
</evidence>
<feature type="compositionally biased region" description="Basic and acidic residues" evidence="1">
    <location>
        <begin position="67"/>
        <end position="83"/>
    </location>
</feature>
<name>A0A251Y269_9MICO</name>
<dbReference type="PANTHER" id="PTHR21180">
    <property type="entry name" value="ENDONUCLEASE/EXONUCLEASE/PHOSPHATASE FAMILY DOMAIN-CONTAINING PROTEIN 1"/>
    <property type="match status" value="1"/>
</dbReference>
<protein>
    <submittedName>
        <fullName evidence="4">ComE operon protein 1</fullName>
    </submittedName>
</protein>
<dbReference type="GO" id="GO:0015628">
    <property type="term" value="P:protein secretion by the type II secretion system"/>
    <property type="evidence" value="ECO:0007669"/>
    <property type="project" value="TreeGrafter"/>
</dbReference>
<evidence type="ECO:0000256" key="2">
    <source>
        <dbReference type="SAM" id="Phobius"/>
    </source>
</evidence>
<sequence length="381" mass="37536">MRPHRRSRPGIPDDEQGAEGDVGPRWEPDEDPFPTEDPFHAGEATWPGRPRPDADADADGEMETPAGDEREREGERAGRDRASRRARGPRAAAPRGDGAPVPMTRLPAELGGNRLRIRLRTGVGAAAAFVAAALVVTILVTAVQAAGPTGTDESASPSARPSSHGAGTTTAHDPSGAGAGSDAADARSDGAGSTGAEGGAAGAGSRAGGAASDADAADSASGGSAPTGAAPIYVHVVGAVVSPGLYPLASGSRVVDALAAARGLAEGADPAGVNLARVLSDGEQLVVPREGEAPPAAASGSAGGSAAGQGGTGSASPSAPVDLNTATAEQLETLPRVGPSLAGRIIAWRSAHGRFARVADLGRVPGIGDRTLASLTPLVRV</sequence>
<feature type="region of interest" description="Disordered" evidence="1">
    <location>
        <begin position="1"/>
        <end position="105"/>
    </location>
</feature>
<gene>
    <name evidence="4" type="primary">comEA</name>
    <name evidence="4" type="ORF">BFL36_14580</name>
</gene>
<dbReference type="EMBL" id="MDJY01000061">
    <property type="protein sequence ID" value="OUE18376.1"/>
    <property type="molecule type" value="Genomic_DNA"/>
</dbReference>
<feature type="compositionally biased region" description="Polar residues" evidence="1">
    <location>
        <begin position="151"/>
        <end position="170"/>
    </location>
</feature>
<feature type="compositionally biased region" description="Low complexity" evidence="1">
    <location>
        <begin position="89"/>
        <end position="100"/>
    </location>
</feature>
<feature type="transmembrane region" description="Helical" evidence="2">
    <location>
        <begin position="123"/>
        <end position="147"/>
    </location>
</feature>
<organism evidence="4 5">
    <name type="scientific">Clavibacter michiganensis</name>
    <dbReference type="NCBI Taxonomy" id="28447"/>
    <lineage>
        <taxon>Bacteria</taxon>
        <taxon>Bacillati</taxon>
        <taxon>Actinomycetota</taxon>
        <taxon>Actinomycetes</taxon>
        <taxon>Micrococcales</taxon>
        <taxon>Microbacteriaceae</taxon>
        <taxon>Clavibacter</taxon>
    </lineage>
</organism>
<dbReference type="GO" id="GO:0015627">
    <property type="term" value="C:type II protein secretion system complex"/>
    <property type="evidence" value="ECO:0007669"/>
    <property type="project" value="TreeGrafter"/>
</dbReference>
<evidence type="ECO:0000256" key="1">
    <source>
        <dbReference type="SAM" id="MobiDB-lite"/>
    </source>
</evidence>
<feature type="compositionally biased region" description="Gly residues" evidence="1">
    <location>
        <begin position="301"/>
        <end position="313"/>
    </location>
</feature>
<feature type="domain" description="Soluble ligand binding" evidence="3">
    <location>
        <begin position="233"/>
        <end position="287"/>
    </location>
</feature>